<dbReference type="PATRIC" id="fig|46224.3.peg.1431"/>
<evidence type="ECO:0000313" key="1">
    <source>
        <dbReference type="EMBL" id="KYD09967.1"/>
    </source>
</evidence>
<evidence type="ECO:0000313" key="2">
    <source>
        <dbReference type="Proteomes" id="UP000075666"/>
    </source>
</evidence>
<dbReference type="InterPro" id="IPR013422">
    <property type="entry name" value="CRISPR-assoc_prot_Cas5_N"/>
</dbReference>
<dbReference type="EMBL" id="LQYN01000019">
    <property type="protein sequence ID" value="KYD09967.1"/>
    <property type="molecule type" value="Genomic_DNA"/>
</dbReference>
<dbReference type="Proteomes" id="UP000075666">
    <property type="component" value="Unassembled WGS sequence"/>
</dbReference>
<dbReference type="NCBIfam" id="TIGR01895">
    <property type="entry name" value="cas_Cas5t"/>
    <property type="match status" value="1"/>
</dbReference>
<sequence length="239" mass="27901">MTKVLRLQLYQQTACYKKPFAFKVSETYPLPPYSTVKGMLHALLKANSFIPMKISIQGKYDTLVTDYQTHYFYKKDKMTELAITMDGLGIQQKQENITTMPMYTHMLYDVNLIIHIQADKEVLEQLYQKIQSLSSHLSLGRWEDLVQIEQCQLVEIKECKDEPVLAYNAYVPQSMLGEMTYFPYQLNWTYRIVNGVRAWNRIKVGYVEAGSPIDEFDNVLIDEYGDCVLFPNEMEKDIV</sequence>
<gene>
    <name evidence="1" type="ORF">B4102_2380</name>
</gene>
<dbReference type="OrthoDB" id="9782505at2"/>
<dbReference type="GO" id="GO:0043571">
    <property type="term" value="P:maintenance of CRISPR repeat elements"/>
    <property type="evidence" value="ECO:0007669"/>
    <property type="project" value="InterPro"/>
</dbReference>
<accession>A0A150LCA0</accession>
<dbReference type="RefSeq" id="WP_066228063.1">
    <property type="nucleotide sequence ID" value="NZ_JARMRW010000087.1"/>
</dbReference>
<dbReference type="STRING" id="46224.B4102_2380"/>
<reference evidence="1 2" key="1">
    <citation type="submission" date="2016-01" db="EMBL/GenBank/DDBJ databases">
        <title>Genome Sequences of Twelve Sporeforming Bacillus Species Isolated from Foods.</title>
        <authorList>
            <person name="Berendsen E.M."/>
            <person name="Wells-Bennik M.H."/>
            <person name="Krawcyk A.O."/>
            <person name="De Jong A."/>
            <person name="Holsappel S."/>
            <person name="Eijlander R.T."/>
            <person name="Kuipers O.P."/>
        </authorList>
    </citation>
    <scope>NUCLEOTIDE SEQUENCE [LARGE SCALE GENOMIC DNA]</scope>
    <source>
        <strain evidence="1 2">B4102</strain>
    </source>
</reference>
<organism evidence="1 2">
    <name type="scientific">Heyndrickxia sporothermodurans</name>
    <dbReference type="NCBI Taxonomy" id="46224"/>
    <lineage>
        <taxon>Bacteria</taxon>
        <taxon>Bacillati</taxon>
        <taxon>Bacillota</taxon>
        <taxon>Bacilli</taxon>
        <taxon>Bacillales</taxon>
        <taxon>Bacillaceae</taxon>
        <taxon>Heyndrickxia</taxon>
    </lineage>
</organism>
<dbReference type="AlphaFoldDB" id="A0A150LCA0"/>
<dbReference type="Pfam" id="PF09704">
    <property type="entry name" value="Cas_Cas5d"/>
    <property type="match status" value="1"/>
</dbReference>
<protein>
    <submittedName>
        <fullName evidence="1">Uncharacterized protein</fullName>
    </submittedName>
</protein>
<dbReference type="NCBIfam" id="TIGR02593">
    <property type="entry name" value="CRISPR_cas5"/>
    <property type="match status" value="1"/>
</dbReference>
<comment type="caution">
    <text evidence="1">The sequence shown here is derived from an EMBL/GenBank/DDBJ whole genome shotgun (WGS) entry which is preliminary data.</text>
</comment>
<keyword evidence="2" id="KW-1185">Reference proteome</keyword>
<dbReference type="InterPro" id="IPR013337">
    <property type="entry name" value="CRISPR-assoc_prot_Cas5_Tneap"/>
</dbReference>
<dbReference type="InterPro" id="IPR021124">
    <property type="entry name" value="CRISPR-assoc_prot_Cas5"/>
</dbReference>
<name>A0A150LCA0_9BACI</name>
<dbReference type="GeneID" id="62499257"/>
<proteinExistence type="predicted"/>